<evidence type="ECO:0000313" key="1">
    <source>
        <dbReference type="EMBL" id="GHF74677.1"/>
    </source>
</evidence>
<name>A0A919BB35_9ACTN</name>
<protein>
    <submittedName>
        <fullName evidence="1">Uncharacterized protein</fullName>
    </submittedName>
</protein>
<reference evidence="1" key="2">
    <citation type="submission" date="2020-09" db="EMBL/GenBank/DDBJ databases">
        <authorList>
            <person name="Sun Q."/>
            <person name="Ohkuma M."/>
        </authorList>
    </citation>
    <scope>NUCLEOTIDE SEQUENCE</scope>
    <source>
        <strain evidence="1">JCM 4059</strain>
    </source>
</reference>
<comment type="caution">
    <text evidence="1">The sequence shown here is derived from an EMBL/GenBank/DDBJ whole genome shotgun (WGS) entry which is preliminary data.</text>
</comment>
<dbReference type="RefSeq" id="WP_190133361.1">
    <property type="nucleotide sequence ID" value="NZ_BNBD01000028.1"/>
</dbReference>
<dbReference type="Proteomes" id="UP000638313">
    <property type="component" value="Unassembled WGS sequence"/>
</dbReference>
<sequence>MSFDDEWAKLRSDAGLRPPLLHTTGRICRNTLRPLLPVALGVIPTLTACSGQVCSKASASDSPSVEETNRLMRTTSFRSQGDTTALAEEKAEMRWNPEEGLEAVVTSGTTGNRASFFCKKGTTYVSASLLAETQRLTVPPSLSDVYVTIRTGQGCDSYFAISKAAEPASGEDGTVGGKRTRAVVVDTGVNQATYQIAAEGKPYLLHSPPCATAGPAARPTTPSAATSTFVCRRRRRRCR</sequence>
<evidence type="ECO:0000313" key="2">
    <source>
        <dbReference type="Proteomes" id="UP000638313"/>
    </source>
</evidence>
<reference evidence="1" key="1">
    <citation type="journal article" date="2014" name="Int. J. Syst. Evol. Microbiol.">
        <title>Complete genome sequence of Corynebacterium casei LMG S-19264T (=DSM 44701T), isolated from a smear-ripened cheese.</title>
        <authorList>
            <consortium name="US DOE Joint Genome Institute (JGI-PGF)"/>
            <person name="Walter F."/>
            <person name="Albersmeier A."/>
            <person name="Kalinowski J."/>
            <person name="Ruckert C."/>
        </authorList>
    </citation>
    <scope>NUCLEOTIDE SEQUENCE</scope>
    <source>
        <strain evidence="1">JCM 4059</strain>
    </source>
</reference>
<proteinExistence type="predicted"/>
<accession>A0A919BB35</accession>
<organism evidence="1 2">
    <name type="scientific">Streptomyces mashuensis</name>
    <dbReference type="NCBI Taxonomy" id="33904"/>
    <lineage>
        <taxon>Bacteria</taxon>
        <taxon>Bacillati</taxon>
        <taxon>Actinomycetota</taxon>
        <taxon>Actinomycetes</taxon>
        <taxon>Kitasatosporales</taxon>
        <taxon>Streptomycetaceae</taxon>
        <taxon>Streptomyces</taxon>
    </lineage>
</organism>
<keyword evidence="2" id="KW-1185">Reference proteome</keyword>
<dbReference type="EMBL" id="BNBD01000028">
    <property type="protein sequence ID" value="GHF74677.1"/>
    <property type="molecule type" value="Genomic_DNA"/>
</dbReference>
<gene>
    <name evidence="1" type="ORF">GCM10010218_64670</name>
</gene>
<dbReference type="AlphaFoldDB" id="A0A919BB35"/>